<protein>
    <submittedName>
        <fullName evidence="1">Nuclear factor I/Xb isoform X1</fullName>
    </submittedName>
</protein>
<evidence type="ECO:0000313" key="1">
    <source>
        <dbReference type="EMBL" id="GLD61154.1"/>
    </source>
</evidence>
<proteinExistence type="predicted"/>
<gene>
    <name evidence="1" type="ORF">AKAME5_001299800</name>
</gene>
<accession>A0AAD3R8K4</accession>
<comment type="caution">
    <text evidence="1">The sequence shown here is derived from an EMBL/GenBank/DDBJ whole genome shotgun (WGS) entry which is preliminary data.</text>
</comment>
<dbReference type="EMBL" id="BRZM01000044">
    <property type="protein sequence ID" value="GLD61154.1"/>
    <property type="molecule type" value="Genomic_DNA"/>
</dbReference>
<evidence type="ECO:0000313" key="2">
    <source>
        <dbReference type="Proteomes" id="UP001279410"/>
    </source>
</evidence>
<name>A0AAD3R8K4_LATJO</name>
<organism evidence="1 2">
    <name type="scientific">Lates japonicus</name>
    <name type="common">Japanese lates</name>
    <dbReference type="NCBI Taxonomy" id="270547"/>
    <lineage>
        <taxon>Eukaryota</taxon>
        <taxon>Metazoa</taxon>
        <taxon>Chordata</taxon>
        <taxon>Craniata</taxon>
        <taxon>Vertebrata</taxon>
        <taxon>Euteleostomi</taxon>
        <taxon>Actinopterygii</taxon>
        <taxon>Neopterygii</taxon>
        <taxon>Teleostei</taxon>
        <taxon>Neoteleostei</taxon>
        <taxon>Acanthomorphata</taxon>
        <taxon>Carangaria</taxon>
        <taxon>Carangaria incertae sedis</taxon>
        <taxon>Centropomidae</taxon>
        <taxon>Lates</taxon>
    </lineage>
</organism>
<keyword evidence="2" id="KW-1185">Reference proteome</keyword>
<dbReference type="GO" id="GO:0003700">
    <property type="term" value="F:DNA-binding transcription factor activity"/>
    <property type="evidence" value="ECO:0007669"/>
    <property type="project" value="InterPro"/>
</dbReference>
<dbReference type="GO" id="GO:0005634">
    <property type="term" value="C:nucleus"/>
    <property type="evidence" value="ECO:0007669"/>
    <property type="project" value="InterPro"/>
</dbReference>
<sequence length="135" mass="14888">MHKPAHCILNPQRDSNSGVHAGYLKLPKFVRDFDATYSTPGATAPNRFVGIGSRDNNFLNIPQQTQDEQGTLTRDNSEIMCPLVVNLGAATRGKETRYQRYRKRGNGGNKRQVSALISHVGRLVTAATRHDVIAS</sequence>
<dbReference type="Proteomes" id="UP001279410">
    <property type="component" value="Unassembled WGS sequence"/>
</dbReference>
<dbReference type="AlphaFoldDB" id="A0AAD3R8K4"/>
<reference evidence="1" key="1">
    <citation type="submission" date="2022-08" db="EMBL/GenBank/DDBJ databases">
        <title>Genome sequencing of akame (Lates japonicus).</title>
        <authorList>
            <person name="Hashiguchi Y."/>
            <person name="Takahashi H."/>
        </authorList>
    </citation>
    <scope>NUCLEOTIDE SEQUENCE</scope>
    <source>
        <strain evidence="1">Kochi</strain>
    </source>
</reference>